<protein>
    <submittedName>
        <fullName evidence="1">Uncharacterized protein</fullName>
    </submittedName>
</protein>
<evidence type="ECO:0000313" key="1">
    <source>
        <dbReference type="EMBL" id="GAH72296.1"/>
    </source>
</evidence>
<reference evidence="1" key="1">
    <citation type="journal article" date="2014" name="Front. Microbiol.">
        <title>High frequency of phylogenetically diverse reductive dehalogenase-homologous genes in deep subseafloor sedimentary metagenomes.</title>
        <authorList>
            <person name="Kawai M."/>
            <person name="Futagami T."/>
            <person name="Toyoda A."/>
            <person name="Takaki Y."/>
            <person name="Nishi S."/>
            <person name="Hori S."/>
            <person name="Arai W."/>
            <person name="Tsubouchi T."/>
            <person name="Morono Y."/>
            <person name="Uchiyama I."/>
            <person name="Ito T."/>
            <person name="Fujiyama A."/>
            <person name="Inagaki F."/>
            <person name="Takami H."/>
        </authorList>
    </citation>
    <scope>NUCLEOTIDE SEQUENCE</scope>
    <source>
        <strain evidence="1">Expedition CK06-06</strain>
    </source>
</reference>
<name>X1HQ57_9ZZZZ</name>
<feature type="non-terminal residue" evidence="1">
    <location>
        <position position="1"/>
    </location>
</feature>
<proteinExistence type="predicted"/>
<comment type="caution">
    <text evidence="1">The sequence shown here is derived from an EMBL/GenBank/DDBJ whole genome shotgun (WGS) entry which is preliminary data.</text>
</comment>
<organism evidence="1">
    <name type="scientific">marine sediment metagenome</name>
    <dbReference type="NCBI Taxonomy" id="412755"/>
    <lineage>
        <taxon>unclassified sequences</taxon>
        <taxon>metagenomes</taxon>
        <taxon>ecological metagenomes</taxon>
    </lineage>
</organism>
<dbReference type="AlphaFoldDB" id="X1HQ57"/>
<dbReference type="EMBL" id="BARU01031228">
    <property type="protein sequence ID" value="GAH72296.1"/>
    <property type="molecule type" value="Genomic_DNA"/>
</dbReference>
<gene>
    <name evidence="1" type="ORF">S03H2_49420</name>
</gene>
<accession>X1HQ57</accession>
<sequence>EAEAHRVDLYTTYAHVVGGVTEIEHREHTGLT</sequence>